<dbReference type="Proteomes" id="UP001160148">
    <property type="component" value="Unassembled WGS sequence"/>
</dbReference>
<feature type="transmembrane region" description="Helical" evidence="9">
    <location>
        <begin position="37"/>
        <end position="59"/>
    </location>
</feature>
<dbReference type="GO" id="GO:0004984">
    <property type="term" value="F:olfactory receptor activity"/>
    <property type="evidence" value="ECO:0007669"/>
    <property type="project" value="InterPro"/>
</dbReference>
<dbReference type="InterPro" id="IPR004117">
    <property type="entry name" value="7tm6_olfct_rcpt"/>
</dbReference>
<keyword evidence="6 9" id="KW-0472">Membrane</keyword>
<evidence type="ECO:0000256" key="5">
    <source>
        <dbReference type="ARBA" id="ARBA00022989"/>
    </source>
</evidence>
<proteinExistence type="predicted"/>
<evidence type="ECO:0000256" key="7">
    <source>
        <dbReference type="ARBA" id="ARBA00023170"/>
    </source>
</evidence>
<organism evidence="10 11">
    <name type="scientific">Macrosiphum euphorbiae</name>
    <name type="common">potato aphid</name>
    <dbReference type="NCBI Taxonomy" id="13131"/>
    <lineage>
        <taxon>Eukaryota</taxon>
        <taxon>Metazoa</taxon>
        <taxon>Ecdysozoa</taxon>
        <taxon>Arthropoda</taxon>
        <taxon>Hexapoda</taxon>
        <taxon>Insecta</taxon>
        <taxon>Pterygota</taxon>
        <taxon>Neoptera</taxon>
        <taxon>Paraneoptera</taxon>
        <taxon>Hemiptera</taxon>
        <taxon>Sternorrhyncha</taxon>
        <taxon>Aphidomorpha</taxon>
        <taxon>Aphidoidea</taxon>
        <taxon>Aphididae</taxon>
        <taxon>Macrosiphini</taxon>
        <taxon>Macrosiphum</taxon>
    </lineage>
</organism>
<evidence type="ECO:0000256" key="2">
    <source>
        <dbReference type="ARBA" id="ARBA00022606"/>
    </source>
</evidence>
<dbReference type="GO" id="GO:0007165">
    <property type="term" value="P:signal transduction"/>
    <property type="evidence" value="ECO:0007669"/>
    <property type="project" value="UniProtKB-KW"/>
</dbReference>
<dbReference type="EMBL" id="CARXXK010000003">
    <property type="protein sequence ID" value="CAI6361688.1"/>
    <property type="molecule type" value="Genomic_DNA"/>
</dbReference>
<evidence type="ECO:0000313" key="10">
    <source>
        <dbReference type="EMBL" id="CAI6361688.1"/>
    </source>
</evidence>
<keyword evidence="8" id="KW-0807">Transducer</keyword>
<keyword evidence="4" id="KW-0552">Olfaction</keyword>
<evidence type="ECO:0000256" key="4">
    <source>
        <dbReference type="ARBA" id="ARBA00022725"/>
    </source>
</evidence>
<comment type="subcellular location">
    <subcellularLocation>
        <location evidence="1">Membrane</location>
        <topology evidence="1">Multi-pass membrane protein</topology>
    </subcellularLocation>
</comment>
<sequence>MQNNNCDYLSFAYNTLRSIGVFSSSDSTKWTQWSLNFYRAIIFIVMTSITVLLMVQISVATIDLSHLARTIDIWTVFFSGMYKWSYMTVFNGEFAQLKTKLTVIQAQGSAAYGSSADEFTSNYLKPMRNISFWYMFSGVVAAIFIDLYPLLTYPKGDQSDSQYYNDPKSYWLSCWMPFKLNENWMFPVVFACYSFASVFIVMIYLGIDTYFFGAIYAVGGQIELLNTSINNIENILAQCKYN</sequence>
<evidence type="ECO:0000256" key="8">
    <source>
        <dbReference type="ARBA" id="ARBA00023224"/>
    </source>
</evidence>
<evidence type="ECO:0000256" key="9">
    <source>
        <dbReference type="SAM" id="Phobius"/>
    </source>
</evidence>
<name>A0AAV0X0P3_9HEMI</name>
<keyword evidence="11" id="KW-1185">Reference proteome</keyword>
<evidence type="ECO:0000256" key="6">
    <source>
        <dbReference type="ARBA" id="ARBA00023136"/>
    </source>
</evidence>
<dbReference type="GO" id="GO:0005886">
    <property type="term" value="C:plasma membrane"/>
    <property type="evidence" value="ECO:0007669"/>
    <property type="project" value="TreeGrafter"/>
</dbReference>
<dbReference type="GO" id="GO:0005549">
    <property type="term" value="F:odorant binding"/>
    <property type="evidence" value="ECO:0007669"/>
    <property type="project" value="InterPro"/>
</dbReference>
<feature type="transmembrane region" description="Helical" evidence="9">
    <location>
        <begin position="184"/>
        <end position="207"/>
    </location>
</feature>
<dbReference type="PANTHER" id="PTHR21137:SF42">
    <property type="entry name" value="ODORANT RECEPTOR 83A"/>
    <property type="match status" value="1"/>
</dbReference>
<reference evidence="10 11" key="1">
    <citation type="submission" date="2023-01" db="EMBL/GenBank/DDBJ databases">
        <authorList>
            <person name="Whitehead M."/>
        </authorList>
    </citation>
    <scope>NUCLEOTIDE SEQUENCE [LARGE SCALE GENOMIC DNA]</scope>
</reference>
<evidence type="ECO:0000313" key="11">
    <source>
        <dbReference type="Proteomes" id="UP001160148"/>
    </source>
</evidence>
<evidence type="ECO:0000256" key="1">
    <source>
        <dbReference type="ARBA" id="ARBA00004141"/>
    </source>
</evidence>
<feature type="transmembrane region" description="Helical" evidence="9">
    <location>
        <begin position="132"/>
        <end position="151"/>
    </location>
</feature>
<protein>
    <submittedName>
        <fullName evidence="10">Uncharacterized protein</fullName>
    </submittedName>
</protein>
<comment type="caution">
    <text evidence="10">The sequence shown here is derived from an EMBL/GenBank/DDBJ whole genome shotgun (WGS) entry which is preliminary data.</text>
</comment>
<keyword evidence="3 9" id="KW-0812">Transmembrane</keyword>
<dbReference type="PANTHER" id="PTHR21137">
    <property type="entry name" value="ODORANT RECEPTOR"/>
    <property type="match status" value="1"/>
</dbReference>
<keyword evidence="7" id="KW-0675">Receptor</keyword>
<dbReference type="AlphaFoldDB" id="A0AAV0X0P3"/>
<evidence type="ECO:0000256" key="3">
    <source>
        <dbReference type="ARBA" id="ARBA00022692"/>
    </source>
</evidence>
<accession>A0AAV0X0P3</accession>
<gene>
    <name evidence="10" type="ORF">MEUPH1_LOCUS16840</name>
</gene>
<keyword evidence="2" id="KW-0716">Sensory transduction</keyword>
<keyword evidence="5 9" id="KW-1133">Transmembrane helix</keyword>